<keyword evidence="6" id="KW-1185">Reference proteome</keyword>
<comment type="similarity">
    <text evidence="2">Belongs to the 5'-nucleotidase family.</text>
</comment>
<dbReference type="Pfam" id="PF02872">
    <property type="entry name" value="5_nucleotid_C"/>
    <property type="match status" value="1"/>
</dbReference>
<proteinExistence type="inferred from homology"/>
<accession>A0A927HF97</accession>
<dbReference type="GO" id="GO:0016787">
    <property type="term" value="F:hydrolase activity"/>
    <property type="evidence" value="ECO:0007669"/>
    <property type="project" value="UniProtKB-KW"/>
</dbReference>
<dbReference type="InterPro" id="IPR008334">
    <property type="entry name" value="5'-Nucleotdase_C"/>
</dbReference>
<gene>
    <name evidence="5" type="ORF">H9Q16_12370</name>
</gene>
<dbReference type="Gene3D" id="3.60.21.10">
    <property type="match status" value="1"/>
</dbReference>
<dbReference type="InterPro" id="IPR004843">
    <property type="entry name" value="Calcineurin-like_PHP"/>
</dbReference>
<dbReference type="EMBL" id="JACTAG010000002">
    <property type="protein sequence ID" value="MBD3664721.1"/>
    <property type="molecule type" value="Genomic_DNA"/>
</dbReference>
<dbReference type="AlphaFoldDB" id="A0A927HF97"/>
<evidence type="ECO:0000259" key="3">
    <source>
        <dbReference type="Pfam" id="PF00149"/>
    </source>
</evidence>
<protein>
    <submittedName>
        <fullName evidence="5">5'-nucleotidase C-terminal domain-containing protein</fullName>
    </submittedName>
</protein>
<dbReference type="Proteomes" id="UP000635142">
    <property type="component" value="Unassembled WGS sequence"/>
</dbReference>
<evidence type="ECO:0000313" key="5">
    <source>
        <dbReference type="EMBL" id="MBD3664721.1"/>
    </source>
</evidence>
<dbReference type="InterPro" id="IPR036907">
    <property type="entry name" value="5'-Nucleotdase_C_sf"/>
</dbReference>
<dbReference type="Pfam" id="PF00149">
    <property type="entry name" value="Metallophos"/>
    <property type="match status" value="1"/>
</dbReference>
<dbReference type="SUPFAM" id="SSF56300">
    <property type="entry name" value="Metallo-dependent phosphatases"/>
    <property type="match status" value="1"/>
</dbReference>
<evidence type="ECO:0000259" key="4">
    <source>
        <dbReference type="Pfam" id="PF02872"/>
    </source>
</evidence>
<dbReference type="Gene3D" id="3.90.780.10">
    <property type="entry name" value="5'-Nucleotidase, C-terminal domain"/>
    <property type="match status" value="1"/>
</dbReference>
<comment type="caution">
    <text evidence="5">The sequence shown here is derived from an EMBL/GenBank/DDBJ whole genome shotgun (WGS) entry which is preliminary data.</text>
</comment>
<dbReference type="PRINTS" id="PR01607">
    <property type="entry name" value="APYRASEFAMLY"/>
</dbReference>
<dbReference type="InterPro" id="IPR029052">
    <property type="entry name" value="Metallo-depent_PP-like"/>
</dbReference>
<feature type="domain" description="5'-Nucleotidase C-terminal" evidence="4">
    <location>
        <begin position="358"/>
        <end position="539"/>
    </location>
</feature>
<reference evidence="5" key="1">
    <citation type="submission" date="2020-08" db="EMBL/GenBank/DDBJ databases">
        <title>Sulfitobacter aestuariivivens sp. nov., isolated from a tidal flat.</title>
        <authorList>
            <person name="Park S."/>
            <person name="Yoon J.-H."/>
        </authorList>
    </citation>
    <scope>NUCLEOTIDE SEQUENCE</scope>
    <source>
        <strain evidence="5">TSTF-M16</strain>
    </source>
</reference>
<organism evidence="5 6">
    <name type="scientific">Sulfitobacter aestuariivivens</name>
    <dbReference type="NCBI Taxonomy" id="2766981"/>
    <lineage>
        <taxon>Bacteria</taxon>
        <taxon>Pseudomonadati</taxon>
        <taxon>Pseudomonadota</taxon>
        <taxon>Alphaproteobacteria</taxon>
        <taxon>Rhodobacterales</taxon>
        <taxon>Roseobacteraceae</taxon>
        <taxon>Sulfitobacter</taxon>
    </lineage>
</organism>
<name>A0A927HF97_9RHOB</name>
<dbReference type="GO" id="GO:0030288">
    <property type="term" value="C:outer membrane-bounded periplasmic space"/>
    <property type="evidence" value="ECO:0007669"/>
    <property type="project" value="TreeGrafter"/>
</dbReference>
<sequence length="623" mass="66972">MRDFIRAPEAAQSAENKTECATGTITAQVRLLATTDIHLQLMGYNYIADRPTPRHGLAGLATLINTARAEAQKENQLCMLLDNGDLLQGCAMGDWLARRPVAADHPAIAAMNALNYDAIGIGNHDLDFGLDYLRRVARQMHAPLIASNLAGDGLAPLVDHTRISFAVPGPQGTGPQTLHIGVLSVLPALTNVWNRHALSGFERAKPAAACLRAMVPHLRAEGADVVIVLAHMGLSEDSEMPAYTEDNALSLAQIPGIDALITGHTHRRFPTGGAVSTNGVDPRQGTLLSVPAMMPGHGGSDLGVMDLTVSRPPGEPWKVVRHTTALRHNTPQTPAAPAIVAASARAKRAFRAHLAKPVGTIDRDLHNYFSLAAPTGTGAFCADAKARRVRDALRGSAYANLPLLATASAHSAGGRDGPDNFLHIPKGPVLRRHLAGLDPYANRIWALRVTGRTLRRHLELAATAYTTLVPGQAAQNLLRNDIPAFNFDTIYGVTYQIDPSQPPHNRIASLCCNDRPVTDDQQFVLVTNQFRAAGGGGYDRITEDNIILRHPDRAETAFIKALAAPRDTVFDATPPWSFVPQSGVEAVFYTSPHALRYLDQIKPLEPASMACNSTGFARLRLTL</sequence>
<dbReference type="PANTHER" id="PTHR11575">
    <property type="entry name" value="5'-NUCLEOTIDASE-RELATED"/>
    <property type="match status" value="1"/>
</dbReference>
<dbReference type="RefSeq" id="WP_191075740.1">
    <property type="nucleotide sequence ID" value="NZ_JACTAG010000002.1"/>
</dbReference>
<keyword evidence="2" id="KW-0378">Hydrolase</keyword>
<dbReference type="SUPFAM" id="SSF55816">
    <property type="entry name" value="5'-nucleotidase (syn. UDP-sugar hydrolase), C-terminal domain"/>
    <property type="match status" value="1"/>
</dbReference>
<dbReference type="GO" id="GO:0009166">
    <property type="term" value="P:nucleotide catabolic process"/>
    <property type="evidence" value="ECO:0007669"/>
    <property type="project" value="InterPro"/>
</dbReference>
<dbReference type="InterPro" id="IPR006179">
    <property type="entry name" value="5_nucleotidase/apyrase"/>
</dbReference>
<evidence type="ECO:0000256" key="2">
    <source>
        <dbReference type="RuleBase" id="RU362119"/>
    </source>
</evidence>
<evidence type="ECO:0000313" key="6">
    <source>
        <dbReference type="Proteomes" id="UP000635142"/>
    </source>
</evidence>
<feature type="domain" description="Calcineurin-like phosphoesterase" evidence="3">
    <location>
        <begin position="30"/>
        <end position="267"/>
    </location>
</feature>
<keyword evidence="2" id="KW-0547">Nucleotide-binding</keyword>
<keyword evidence="1" id="KW-0732">Signal</keyword>
<evidence type="ECO:0000256" key="1">
    <source>
        <dbReference type="ARBA" id="ARBA00022729"/>
    </source>
</evidence>
<dbReference type="GO" id="GO:0000166">
    <property type="term" value="F:nucleotide binding"/>
    <property type="evidence" value="ECO:0007669"/>
    <property type="project" value="UniProtKB-KW"/>
</dbReference>
<dbReference type="PANTHER" id="PTHR11575:SF6">
    <property type="entry name" value="2',3'-CYCLIC-NUCLEOTIDE 2'-PHOSPHODIESTERASE_3'-NUCLEOTIDASE"/>
    <property type="match status" value="1"/>
</dbReference>